<dbReference type="EMBL" id="QZEI01000020">
    <property type="protein sequence ID" value="RLV60177.1"/>
    <property type="molecule type" value="Genomic_DNA"/>
</dbReference>
<sequence>MENLSYKSGDSRRLSSEQMITIPVPEGKISSLNEADCDDFLSANTDKLIVTLSSGKKIDFKIRIETESNDITCFFKDTKFNVQFYVLTENELLESYENIPVPLLKKIKKGLSDKFTYELNKGTELRLKIWRMNHCVLTRHKSYEVPNLISRNRRVLIKVVTPVAALTCLIWIVPAVIILGVKICVDSGMPRDECVYS</sequence>
<dbReference type="AlphaFoldDB" id="A0A3L8PXI5"/>
<protein>
    <submittedName>
        <fullName evidence="2">Uncharacterized protein</fullName>
    </submittedName>
</protein>
<comment type="caution">
    <text evidence="2">The sequence shown here is derived from an EMBL/GenBank/DDBJ whole genome shotgun (WGS) entry which is preliminary data.</text>
</comment>
<evidence type="ECO:0000313" key="2">
    <source>
        <dbReference type="EMBL" id="RLV60177.1"/>
    </source>
</evidence>
<reference evidence="2 3" key="1">
    <citation type="submission" date="2018-09" db="EMBL/GenBank/DDBJ databases">
        <title>Phylogeny of the Shewanellaceae, and recommendation for two new genera, Pseudoshewanella and Parashewanella.</title>
        <authorList>
            <person name="Wang G."/>
        </authorList>
    </citation>
    <scope>NUCLEOTIDE SEQUENCE [LARGE SCALE GENOMIC DNA]</scope>
    <source>
        <strain evidence="2 3">C51</strain>
    </source>
</reference>
<dbReference type="RefSeq" id="WP_121838596.1">
    <property type="nucleotide sequence ID" value="NZ_ML014769.1"/>
</dbReference>
<keyword evidence="1" id="KW-0472">Membrane</keyword>
<evidence type="ECO:0000256" key="1">
    <source>
        <dbReference type="SAM" id="Phobius"/>
    </source>
</evidence>
<keyword evidence="1" id="KW-0812">Transmembrane</keyword>
<keyword evidence="3" id="KW-1185">Reference proteome</keyword>
<evidence type="ECO:0000313" key="3">
    <source>
        <dbReference type="Proteomes" id="UP000281474"/>
    </source>
</evidence>
<name>A0A3L8PXI5_9GAMM</name>
<proteinExistence type="predicted"/>
<feature type="transmembrane region" description="Helical" evidence="1">
    <location>
        <begin position="159"/>
        <end position="181"/>
    </location>
</feature>
<accession>A0A3L8PXI5</accession>
<keyword evidence="1" id="KW-1133">Transmembrane helix</keyword>
<dbReference type="Proteomes" id="UP000281474">
    <property type="component" value="Unassembled WGS sequence"/>
</dbReference>
<gene>
    <name evidence="2" type="ORF">D5018_08565</name>
</gene>
<organism evidence="2 3">
    <name type="scientific">Parashewanella curva</name>
    <dbReference type="NCBI Taxonomy" id="2338552"/>
    <lineage>
        <taxon>Bacteria</taxon>
        <taxon>Pseudomonadati</taxon>
        <taxon>Pseudomonadota</taxon>
        <taxon>Gammaproteobacteria</taxon>
        <taxon>Alteromonadales</taxon>
        <taxon>Shewanellaceae</taxon>
        <taxon>Parashewanella</taxon>
    </lineage>
</organism>